<dbReference type="OrthoDB" id="2573172at2759"/>
<dbReference type="EMBL" id="KI894033">
    <property type="protein sequence ID" value="OBR83540.1"/>
    <property type="molecule type" value="Genomic_DNA"/>
</dbReference>
<proteinExistence type="predicted"/>
<evidence type="ECO:0000313" key="5">
    <source>
        <dbReference type="Proteomes" id="UP000078595"/>
    </source>
</evidence>
<evidence type="ECO:0000256" key="1">
    <source>
        <dbReference type="SAM" id="MobiDB-lite"/>
    </source>
</evidence>
<protein>
    <submittedName>
        <fullName evidence="3">Uncharacterized protein</fullName>
    </submittedName>
</protein>
<accession>A0A1A6A0F0</accession>
<feature type="region of interest" description="Disordered" evidence="1">
    <location>
        <begin position="1"/>
        <end position="62"/>
    </location>
</feature>
<reference evidence="4" key="2">
    <citation type="submission" date="2013-07" db="EMBL/GenBank/DDBJ databases">
        <authorList>
            <consortium name="The Broad Institute Genome Sequencing Platform"/>
            <person name="Cuomo C."/>
            <person name="Litvintseva A."/>
            <person name="Chen Y."/>
            <person name="Heitman J."/>
            <person name="Sun S."/>
            <person name="Springer D."/>
            <person name="Dromer F."/>
            <person name="Young S.K."/>
            <person name="Zeng Q."/>
            <person name="Gargeya S."/>
            <person name="Fitzgerald M."/>
            <person name="Abouelleil A."/>
            <person name="Alvarado L."/>
            <person name="Berlin A.M."/>
            <person name="Chapman S.B."/>
            <person name="Dewar J."/>
            <person name="Goldberg J."/>
            <person name="Griggs A."/>
            <person name="Gujja S."/>
            <person name="Hansen M."/>
            <person name="Howarth C."/>
            <person name="Imamovic A."/>
            <person name="Larimer J."/>
            <person name="McCowan C."/>
            <person name="Murphy C."/>
            <person name="Pearson M."/>
            <person name="Priest M."/>
            <person name="Roberts A."/>
            <person name="Saif S."/>
            <person name="Shea T."/>
            <person name="Sykes S."/>
            <person name="Wortman J."/>
            <person name="Nusbaum C."/>
            <person name="Birren B."/>
        </authorList>
    </citation>
    <scope>NUCLEOTIDE SEQUENCE</scope>
    <source>
        <strain evidence="4">CBS 10117</strain>
    </source>
</reference>
<keyword evidence="2" id="KW-0472">Membrane</keyword>
<sequence length="223" mass="24147">MSLLPQYKSDATHENHEESVPLWAADNDYKHHDSGEDEESLPGYPPQPIASGSGNNSGNASQGRVHNISYVYVKARGPNEEALGVLGRTKDDTVEIVKRGFSELAAIPSERIKLQIPSQQPGREGQWVSILDEAWPQFQDDPPKSLRVKVDETPEETKDRERTETAIGCVIISLVIAVVLYLIFQTVGGSNGPSDSNNATAGGGGGYTVTQIRTVTETATVTM</sequence>
<evidence type="ECO:0000313" key="4">
    <source>
        <dbReference type="EMBL" id="WWC63198.1"/>
    </source>
</evidence>
<gene>
    <name evidence="3" type="ORF">I303_05820</name>
    <name evidence="4" type="ORF">I303_105798</name>
</gene>
<dbReference type="KEGG" id="kdj:28969519"/>
<keyword evidence="2" id="KW-0812">Transmembrane</keyword>
<reference evidence="3" key="1">
    <citation type="submission" date="2013-07" db="EMBL/GenBank/DDBJ databases">
        <title>The Genome Sequence of Cryptococcus dejecticola CBS10117.</title>
        <authorList>
            <consortium name="The Broad Institute Genome Sequencing Platform"/>
            <person name="Cuomo C."/>
            <person name="Litvintseva A."/>
            <person name="Chen Y."/>
            <person name="Heitman J."/>
            <person name="Sun S."/>
            <person name="Springer D."/>
            <person name="Dromer F."/>
            <person name="Young S.K."/>
            <person name="Zeng Q."/>
            <person name="Gargeya S."/>
            <person name="Fitzgerald M."/>
            <person name="Abouelleil A."/>
            <person name="Alvarado L."/>
            <person name="Berlin A.M."/>
            <person name="Chapman S.B."/>
            <person name="Dewar J."/>
            <person name="Goldberg J."/>
            <person name="Griggs A."/>
            <person name="Gujja S."/>
            <person name="Hansen M."/>
            <person name="Howarth C."/>
            <person name="Imamovic A."/>
            <person name="Larimer J."/>
            <person name="McCowan C."/>
            <person name="Murphy C."/>
            <person name="Pearson M."/>
            <person name="Priest M."/>
            <person name="Roberts A."/>
            <person name="Saif S."/>
            <person name="Shea T."/>
            <person name="Sykes S."/>
            <person name="Wortman J."/>
            <person name="Nusbaum C."/>
            <person name="Birren B."/>
        </authorList>
    </citation>
    <scope>NUCLEOTIDE SEQUENCE [LARGE SCALE GENOMIC DNA]</scope>
    <source>
        <strain evidence="3">CBS 10117</strain>
    </source>
</reference>
<dbReference type="AlphaFoldDB" id="A0A1A6A0F0"/>
<dbReference type="GeneID" id="28969519"/>
<dbReference type="Proteomes" id="UP000078595">
    <property type="component" value="Chromosome 7"/>
</dbReference>
<dbReference type="EMBL" id="CP144536">
    <property type="protein sequence ID" value="WWC63198.1"/>
    <property type="molecule type" value="Genomic_DNA"/>
</dbReference>
<keyword evidence="5" id="KW-1185">Reference proteome</keyword>
<name>A0A1A6A0F0_9TREE</name>
<reference evidence="4" key="3">
    <citation type="submission" date="2024-02" db="EMBL/GenBank/DDBJ databases">
        <title>Comparative genomics of Cryptococcus and Kwoniella reveals pathogenesis evolution and contrasting modes of karyotype evolution via chromosome fusion or intercentromeric recombination.</title>
        <authorList>
            <person name="Coelho M.A."/>
            <person name="David-Palma M."/>
            <person name="Shea T."/>
            <person name="Bowers K."/>
            <person name="McGinley-Smith S."/>
            <person name="Mohammad A.W."/>
            <person name="Gnirke A."/>
            <person name="Yurkov A.M."/>
            <person name="Nowrousian M."/>
            <person name="Sun S."/>
            <person name="Cuomo C.A."/>
            <person name="Heitman J."/>
        </authorList>
    </citation>
    <scope>NUCLEOTIDE SEQUENCE</scope>
    <source>
        <strain evidence="4">CBS 10117</strain>
    </source>
</reference>
<keyword evidence="2" id="KW-1133">Transmembrane helix</keyword>
<evidence type="ECO:0000313" key="3">
    <source>
        <dbReference type="EMBL" id="OBR83540.1"/>
    </source>
</evidence>
<dbReference type="VEuPathDB" id="FungiDB:I303_05820"/>
<feature type="transmembrane region" description="Helical" evidence="2">
    <location>
        <begin position="165"/>
        <end position="184"/>
    </location>
</feature>
<dbReference type="RefSeq" id="XP_018261382.1">
    <property type="nucleotide sequence ID" value="XM_018409110.1"/>
</dbReference>
<evidence type="ECO:0000256" key="2">
    <source>
        <dbReference type="SAM" id="Phobius"/>
    </source>
</evidence>
<feature type="compositionally biased region" description="Basic and acidic residues" evidence="1">
    <location>
        <begin position="10"/>
        <end position="19"/>
    </location>
</feature>
<organism evidence="3">
    <name type="scientific">Kwoniella dejecticola CBS 10117</name>
    <dbReference type="NCBI Taxonomy" id="1296121"/>
    <lineage>
        <taxon>Eukaryota</taxon>
        <taxon>Fungi</taxon>
        <taxon>Dikarya</taxon>
        <taxon>Basidiomycota</taxon>
        <taxon>Agaricomycotina</taxon>
        <taxon>Tremellomycetes</taxon>
        <taxon>Tremellales</taxon>
        <taxon>Cryptococcaceae</taxon>
        <taxon>Kwoniella</taxon>
    </lineage>
</organism>